<proteinExistence type="predicted"/>
<dbReference type="AlphaFoldDB" id="A0A9X6NK49"/>
<name>A0A9X6NK49_HYPEX</name>
<accession>A0A9X6NK49</accession>
<keyword evidence="2" id="KW-1185">Reference proteome</keyword>
<comment type="caution">
    <text evidence="1">The sequence shown here is derived from an EMBL/GenBank/DDBJ whole genome shotgun (WGS) entry which is preliminary data.</text>
</comment>
<organism evidence="1 2">
    <name type="scientific">Hypsibius exemplaris</name>
    <name type="common">Freshwater tardigrade</name>
    <dbReference type="NCBI Taxonomy" id="2072580"/>
    <lineage>
        <taxon>Eukaryota</taxon>
        <taxon>Metazoa</taxon>
        <taxon>Ecdysozoa</taxon>
        <taxon>Tardigrada</taxon>
        <taxon>Eutardigrada</taxon>
        <taxon>Parachela</taxon>
        <taxon>Hypsibioidea</taxon>
        <taxon>Hypsibiidae</taxon>
        <taxon>Hypsibius</taxon>
    </lineage>
</organism>
<gene>
    <name evidence="1" type="ORF">BV898_18516</name>
</gene>
<evidence type="ECO:0000313" key="1">
    <source>
        <dbReference type="EMBL" id="OWA54098.1"/>
    </source>
</evidence>
<dbReference type="OrthoDB" id="2094222at2759"/>
<reference evidence="2" key="1">
    <citation type="submission" date="2017-01" db="EMBL/GenBank/DDBJ databases">
        <title>Comparative genomics of anhydrobiosis in the tardigrade Hypsibius dujardini.</title>
        <authorList>
            <person name="Yoshida Y."/>
            <person name="Koutsovoulos G."/>
            <person name="Laetsch D."/>
            <person name="Stevens L."/>
            <person name="Kumar S."/>
            <person name="Horikawa D."/>
            <person name="Ishino K."/>
            <person name="Komine S."/>
            <person name="Tomita M."/>
            <person name="Blaxter M."/>
            <person name="Arakawa K."/>
        </authorList>
    </citation>
    <scope>NUCLEOTIDE SEQUENCE [LARGE SCALE GENOMIC DNA]</scope>
    <source>
        <strain evidence="2">Z151</strain>
    </source>
</reference>
<dbReference type="EMBL" id="MTYJ01000371">
    <property type="protein sequence ID" value="OWA54098.1"/>
    <property type="molecule type" value="Genomic_DNA"/>
</dbReference>
<protein>
    <submittedName>
        <fullName evidence="1">Uncharacterized protein</fullName>
    </submittedName>
</protein>
<evidence type="ECO:0000313" key="2">
    <source>
        <dbReference type="Proteomes" id="UP000192578"/>
    </source>
</evidence>
<sequence length="296" mass="32670">MSAALLPAGYQSLSAIRKQDILWSKISASPYRMTNLPTAVPGFFAMAHLLQPNFDKVSFTEASDEMPDGRTKLIHVHGSTAKVELIIFNNSTYTGIFKSGGIGFARLSLAKEDYENFSPGMALKILIDGQRSQNLQVMWSVDGQGTNKNFFHNRFSNIIPPPTSFALKVLGKAFDKAIDRLPGSSQDRPEGKNNLPLYEQASVTRDGQSVDRVVAPYQVDFIPNPAAGWDPANTQDVRVNLNAIPQGTVLYTVAAKRSPTATEEVIGQLVTTSDFVASDYEDRILFFQHAAKRWRL</sequence>
<dbReference type="Proteomes" id="UP000192578">
    <property type="component" value="Unassembled WGS sequence"/>
</dbReference>